<accession>A0A9P5K6U1</accession>
<dbReference type="SUPFAM" id="SSF48264">
    <property type="entry name" value="Cytochrome P450"/>
    <property type="match status" value="1"/>
</dbReference>
<dbReference type="Pfam" id="PF00067">
    <property type="entry name" value="p450"/>
    <property type="match status" value="1"/>
</dbReference>
<dbReference type="AlphaFoldDB" id="A0A9P5K6U1"/>
<comment type="caution">
    <text evidence="10">The sequence shown here is derived from an EMBL/GenBank/DDBJ whole genome shotgun (WGS) entry which is preliminary data.</text>
</comment>
<sequence>MDDGNASEVRSPAGLPHVFYSNATIFHLSWLILPLISILFVSRIFRKKAAEPPSLPERIPYVSNTYQYLTDNHGFLKRAAEALKKSNIVKFNLGPVPVYLVSGSQNVQRLFRNSTGSTQLSSDKFVLMVTEKVHGVDQQDAKRWASDKTGPKLAQNFTAFFGEKLGKQPLNEWKEVRLFQFLKKDMAEAAIMTLAGRRLIDKYPEFVDAMWEYDKVAMKLMYGLPTWMNPGPRKAQKKALDMMEAFLQDAWDTFDWDGMEAAADWEPTFGSRLQREHAKFWKERKFSMKSRAAQHLGIQSGFNVNSIPQTAWVVMELAKNPSLWRAVKEEVQGAIHPDPVTSKPAIDVTKLLALPLLQSIYAETLRLHVSINVTREVMEPLEWDGYVLPKGSLVQAPTQIGLQDESVWGVEDHPASSFWAERHIKYVDKEDELGNVKMAMEFSMAGRPSDYFPYGGGVSMCPGRFFAKQEIMLVAAMIVFSFEIEFIEWVTFDGDSSDRPAEDEKSAIGSGAVSPDRDMKVRWRRTQ</sequence>
<evidence type="ECO:0000256" key="5">
    <source>
        <dbReference type="ARBA" id="ARBA00023004"/>
    </source>
</evidence>
<gene>
    <name evidence="10" type="primary">Cyp7a1</name>
    <name evidence="10" type="ORF">CGCSCA2_v004812</name>
</gene>
<dbReference type="GO" id="GO:0005506">
    <property type="term" value="F:iron ion binding"/>
    <property type="evidence" value="ECO:0007669"/>
    <property type="project" value="InterPro"/>
</dbReference>
<keyword evidence="3 7" id="KW-0349">Heme</keyword>
<evidence type="ECO:0000256" key="7">
    <source>
        <dbReference type="PIRSR" id="PIRSR602403-1"/>
    </source>
</evidence>
<dbReference type="Gene3D" id="1.10.630.10">
    <property type="entry name" value="Cytochrome P450"/>
    <property type="match status" value="1"/>
</dbReference>
<feature type="compositionally biased region" description="Basic and acidic residues" evidence="8">
    <location>
        <begin position="496"/>
        <end position="506"/>
    </location>
</feature>
<evidence type="ECO:0000256" key="3">
    <source>
        <dbReference type="ARBA" id="ARBA00022617"/>
    </source>
</evidence>
<keyword evidence="11" id="KW-1185">Reference proteome</keyword>
<feature type="region of interest" description="Disordered" evidence="8">
    <location>
        <begin position="495"/>
        <end position="527"/>
    </location>
</feature>
<dbReference type="InterPro" id="IPR001128">
    <property type="entry name" value="Cyt_P450"/>
</dbReference>
<dbReference type="PANTHER" id="PTHR24304">
    <property type="entry name" value="CYTOCHROME P450 FAMILY 7"/>
    <property type="match status" value="1"/>
</dbReference>
<evidence type="ECO:0000313" key="10">
    <source>
        <dbReference type="EMBL" id="KAF4861105.1"/>
    </source>
</evidence>
<dbReference type="InterPro" id="IPR050529">
    <property type="entry name" value="CYP450_sterol_14alpha_dmase"/>
</dbReference>
<keyword evidence="9" id="KW-0812">Transmembrane</keyword>
<comment type="similarity">
    <text evidence="2">Belongs to the cytochrome P450 family.</text>
</comment>
<evidence type="ECO:0000256" key="1">
    <source>
        <dbReference type="ARBA" id="ARBA00001971"/>
    </source>
</evidence>
<keyword evidence="9" id="KW-0472">Membrane</keyword>
<keyword evidence="6" id="KW-0503">Monooxygenase</keyword>
<keyword evidence="5 7" id="KW-0408">Iron</keyword>
<dbReference type="OrthoDB" id="3366823at2759"/>
<comment type="cofactor">
    <cofactor evidence="1 7">
        <name>heme</name>
        <dbReference type="ChEBI" id="CHEBI:30413"/>
    </cofactor>
</comment>
<evidence type="ECO:0000256" key="2">
    <source>
        <dbReference type="ARBA" id="ARBA00010617"/>
    </source>
</evidence>
<evidence type="ECO:0000256" key="4">
    <source>
        <dbReference type="ARBA" id="ARBA00022723"/>
    </source>
</evidence>
<dbReference type="InterPro" id="IPR036396">
    <property type="entry name" value="Cyt_P450_sf"/>
</dbReference>
<evidence type="ECO:0000256" key="6">
    <source>
        <dbReference type="ARBA" id="ARBA00023033"/>
    </source>
</evidence>
<dbReference type="GO" id="GO:0020037">
    <property type="term" value="F:heme binding"/>
    <property type="evidence" value="ECO:0007669"/>
    <property type="project" value="InterPro"/>
</dbReference>
<feature type="transmembrane region" description="Helical" evidence="9">
    <location>
        <begin position="20"/>
        <end position="41"/>
    </location>
</feature>
<dbReference type="CDD" id="cd11040">
    <property type="entry name" value="CYP7_CYP8-like"/>
    <property type="match status" value="1"/>
</dbReference>
<reference evidence="10" key="1">
    <citation type="submission" date="2019-06" db="EMBL/GenBank/DDBJ databases">
        <authorList>
            <person name="Gan P."/>
            <person name="Shirasu K."/>
        </authorList>
    </citation>
    <scope>NUCLEOTIDE SEQUENCE [LARGE SCALE GENOMIC DNA]</scope>
    <source>
        <strain evidence="10">CAD2</strain>
    </source>
</reference>
<evidence type="ECO:0000256" key="8">
    <source>
        <dbReference type="SAM" id="MobiDB-lite"/>
    </source>
</evidence>
<dbReference type="PANTHER" id="PTHR24304:SF2">
    <property type="entry name" value="24-HYDROXYCHOLESTEROL 7-ALPHA-HYDROXYLASE"/>
    <property type="match status" value="1"/>
</dbReference>
<evidence type="ECO:0000256" key="9">
    <source>
        <dbReference type="SAM" id="Phobius"/>
    </source>
</evidence>
<organism evidence="10 11">
    <name type="scientific">Colletotrichum siamense</name>
    <name type="common">Anthracnose fungus</name>
    <dbReference type="NCBI Taxonomy" id="690259"/>
    <lineage>
        <taxon>Eukaryota</taxon>
        <taxon>Fungi</taxon>
        <taxon>Dikarya</taxon>
        <taxon>Ascomycota</taxon>
        <taxon>Pezizomycotina</taxon>
        <taxon>Sordariomycetes</taxon>
        <taxon>Hypocreomycetidae</taxon>
        <taxon>Glomerellales</taxon>
        <taxon>Glomerellaceae</taxon>
        <taxon>Colletotrichum</taxon>
        <taxon>Colletotrichum gloeosporioides species complex</taxon>
    </lineage>
</organism>
<keyword evidence="4 7" id="KW-0479">Metal-binding</keyword>
<protein>
    <submittedName>
        <fullName evidence="10">Cholesterol 7-alpha-monooxygenase</fullName>
    </submittedName>
</protein>
<keyword evidence="9" id="KW-1133">Transmembrane helix</keyword>
<dbReference type="GO" id="GO:0016705">
    <property type="term" value="F:oxidoreductase activity, acting on paired donors, with incorporation or reduction of molecular oxygen"/>
    <property type="evidence" value="ECO:0007669"/>
    <property type="project" value="InterPro"/>
</dbReference>
<dbReference type="PRINTS" id="PR00465">
    <property type="entry name" value="EP450IV"/>
</dbReference>
<evidence type="ECO:0000313" key="11">
    <source>
        <dbReference type="Proteomes" id="UP000711996"/>
    </source>
</evidence>
<dbReference type="EMBL" id="QPMT01000011">
    <property type="protein sequence ID" value="KAF4861105.1"/>
    <property type="molecule type" value="Genomic_DNA"/>
</dbReference>
<dbReference type="Proteomes" id="UP000711996">
    <property type="component" value="Unassembled WGS sequence"/>
</dbReference>
<keyword evidence="6" id="KW-0560">Oxidoreductase</keyword>
<dbReference type="GO" id="GO:0008395">
    <property type="term" value="F:steroid hydroxylase activity"/>
    <property type="evidence" value="ECO:0007669"/>
    <property type="project" value="TreeGrafter"/>
</dbReference>
<proteinExistence type="inferred from homology"/>
<name>A0A9P5K6U1_COLSI</name>
<dbReference type="InterPro" id="IPR002403">
    <property type="entry name" value="Cyt_P450_E_grp-IV"/>
</dbReference>
<feature type="binding site" description="axial binding residue" evidence="7">
    <location>
        <position position="461"/>
    </location>
    <ligand>
        <name>heme</name>
        <dbReference type="ChEBI" id="CHEBI:30413"/>
    </ligand>
    <ligandPart>
        <name>Fe</name>
        <dbReference type="ChEBI" id="CHEBI:18248"/>
    </ligandPart>
</feature>